<organism evidence="5 6">
    <name type="scientific">Escallonia herrerae</name>
    <dbReference type="NCBI Taxonomy" id="1293975"/>
    <lineage>
        <taxon>Eukaryota</taxon>
        <taxon>Viridiplantae</taxon>
        <taxon>Streptophyta</taxon>
        <taxon>Embryophyta</taxon>
        <taxon>Tracheophyta</taxon>
        <taxon>Spermatophyta</taxon>
        <taxon>Magnoliopsida</taxon>
        <taxon>eudicotyledons</taxon>
        <taxon>Gunneridae</taxon>
        <taxon>Pentapetalae</taxon>
        <taxon>asterids</taxon>
        <taxon>campanulids</taxon>
        <taxon>Escalloniales</taxon>
        <taxon>Escalloniaceae</taxon>
        <taxon>Escallonia</taxon>
    </lineage>
</organism>
<dbReference type="Pfam" id="PF00931">
    <property type="entry name" value="NB-ARC"/>
    <property type="match status" value="1"/>
</dbReference>
<evidence type="ECO:0000313" key="6">
    <source>
        <dbReference type="Proteomes" id="UP001188597"/>
    </source>
</evidence>
<keyword evidence="6" id="KW-1185">Reference proteome</keyword>
<evidence type="ECO:0000259" key="4">
    <source>
        <dbReference type="Pfam" id="PF23559"/>
    </source>
</evidence>
<feature type="domain" description="Disease resistance protein winged helix" evidence="4">
    <location>
        <begin position="72"/>
        <end position="121"/>
    </location>
</feature>
<dbReference type="Proteomes" id="UP001188597">
    <property type="component" value="Unassembled WGS sequence"/>
</dbReference>
<dbReference type="EMBL" id="JAVXUP010000203">
    <property type="protein sequence ID" value="KAK3034358.1"/>
    <property type="molecule type" value="Genomic_DNA"/>
</dbReference>
<evidence type="ECO:0008006" key="7">
    <source>
        <dbReference type="Google" id="ProtNLM"/>
    </source>
</evidence>
<dbReference type="SUPFAM" id="SSF52540">
    <property type="entry name" value="P-loop containing nucleoside triphosphate hydrolases"/>
    <property type="match status" value="1"/>
</dbReference>
<evidence type="ECO:0000313" key="5">
    <source>
        <dbReference type="EMBL" id="KAK3034358.1"/>
    </source>
</evidence>
<comment type="caution">
    <text evidence="5">The sequence shown here is derived from an EMBL/GenBank/DDBJ whole genome shotgun (WGS) entry which is preliminary data.</text>
</comment>
<dbReference type="AlphaFoldDB" id="A0AA88WZZ5"/>
<dbReference type="InterPro" id="IPR058922">
    <property type="entry name" value="WHD_DRP"/>
</dbReference>
<protein>
    <recommendedName>
        <fullName evidence="7">NB-ARC domain-containing protein</fullName>
    </recommendedName>
</protein>
<dbReference type="PANTHER" id="PTHR23155">
    <property type="entry name" value="DISEASE RESISTANCE PROTEIN RP"/>
    <property type="match status" value="1"/>
</dbReference>
<keyword evidence="2" id="KW-0611">Plant defense</keyword>
<dbReference type="Gene3D" id="3.40.50.300">
    <property type="entry name" value="P-loop containing nucleotide triphosphate hydrolases"/>
    <property type="match status" value="1"/>
</dbReference>
<reference evidence="5" key="1">
    <citation type="submission" date="2022-12" db="EMBL/GenBank/DDBJ databases">
        <title>Draft genome assemblies for two species of Escallonia (Escalloniales).</title>
        <authorList>
            <person name="Chanderbali A."/>
            <person name="Dervinis C."/>
            <person name="Anghel I."/>
            <person name="Soltis D."/>
            <person name="Soltis P."/>
            <person name="Zapata F."/>
        </authorList>
    </citation>
    <scope>NUCLEOTIDE SEQUENCE</scope>
    <source>
        <strain evidence="5">UCBG64.0493</strain>
        <tissue evidence="5">Leaf</tissue>
    </source>
</reference>
<name>A0AA88WZZ5_9ASTE</name>
<dbReference type="InterPro" id="IPR002182">
    <property type="entry name" value="NB-ARC"/>
</dbReference>
<keyword evidence="1" id="KW-0547">Nucleotide-binding</keyword>
<feature type="domain" description="NB-ARC" evidence="3">
    <location>
        <begin position="9"/>
        <end position="56"/>
    </location>
</feature>
<dbReference type="InterPro" id="IPR027417">
    <property type="entry name" value="P-loop_NTPase"/>
</dbReference>
<proteinExistence type="predicted"/>
<dbReference type="Pfam" id="PF23559">
    <property type="entry name" value="WHD_DRP"/>
    <property type="match status" value="1"/>
</dbReference>
<dbReference type="InterPro" id="IPR044974">
    <property type="entry name" value="Disease_R_plants"/>
</dbReference>
<dbReference type="GO" id="GO:0098542">
    <property type="term" value="P:defense response to other organism"/>
    <property type="evidence" value="ECO:0007669"/>
    <property type="project" value="TreeGrafter"/>
</dbReference>
<dbReference type="GO" id="GO:0043531">
    <property type="term" value="F:ADP binding"/>
    <property type="evidence" value="ECO:0007669"/>
    <property type="project" value="InterPro"/>
</dbReference>
<accession>A0AA88WZZ5</accession>
<evidence type="ECO:0000259" key="3">
    <source>
        <dbReference type="Pfam" id="PF00931"/>
    </source>
</evidence>
<sequence length="281" mass="32628">MNRLSMALTKMLKALEAKLLNIETEYDLTKIIGMPGIGKTILAKKLFNTIDSRFQCSALFMFLKSLTRKRSYIEEDGARMVEDVAENCIDNLVSRNLIQVTRKKFDGRTKSFRIHDLLHNFCIEVAEIDFFATLKNFSPNSSTRARRFTTLGRSINAYVEVDHQSPKLRAFGCFRQSYVGSDIPKQFENRFKDFKLLRVLNRECHVGRWSIPDETGEFMHWTYLYLKGIHDLQLPATISNLQNLLTSEVQHQKNHVGWSTDFLTSIWEMKRLRYTGSAVPI</sequence>
<evidence type="ECO:0000256" key="1">
    <source>
        <dbReference type="ARBA" id="ARBA00022741"/>
    </source>
</evidence>
<dbReference type="PANTHER" id="PTHR23155:SF1228">
    <property type="entry name" value="NB-ARC DOMAIN CONTAINING PROTEIN, EXPRESSED"/>
    <property type="match status" value="1"/>
</dbReference>
<gene>
    <name evidence="5" type="ORF">RJ639_032256</name>
</gene>
<evidence type="ECO:0000256" key="2">
    <source>
        <dbReference type="ARBA" id="ARBA00022821"/>
    </source>
</evidence>